<organism evidence="2 3">
    <name type="scientific">Mesorhabditis belari</name>
    <dbReference type="NCBI Taxonomy" id="2138241"/>
    <lineage>
        <taxon>Eukaryota</taxon>
        <taxon>Metazoa</taxon>
        <taxon>Ecdysozoa</taxon>
        <taxon>Nematoda</taxon>
        <taxon>Chromadorea</taxon>
        <taxon>Rhabditida</taxon>
        <taxon>Rhabditina</taxon>
        <taxon>Rhabditomorpha</taxon>
        <taxon>Rhabditoidea</taxon>
        <taxon>Rhabditidae</taxon>
        <taxon>Mesorhabditinae</taxon>
        <taxon>Mesorhabditis</taxon>
    </lineage>
</organism>
<evidence type="ECO:0000313" key="2">
    <source>
        <dbReference type="Proteomes" id="UP000887575"/>
    </source>
</evidence>
<dbReference type="WBParaSite" id="MBELARI_LOCUS1495">
    <property type="protein sequence ID" value="MBELARI_LOCUS1495"/>
    <property type="gene ID" value="MBELARI_LOCUS1495"/>
</dbReference>
<dbReference type="Proteomes" id="UP000887575">
    <property type="component" value="Unassembled WGS sequence"/>
</dbReference>
<keyword evidence="1" id="KW-0472">Membrane</keyword>
<keyword evidence="1" id="KW-1133">Transmembrane helix</keyword>
<protein>
    <submittedName>
        <fullName evidence="3">Uncharacterized protein</fullName>
    </submittedName>
</protein>
<evidence type="ECO:0000313" key="3">
    <source>
        <dbReference type="WBParaSite" id="MBELARI_LOCUS1495"/>
    </source>
</evidence>
<keyword evidence="1" id="KW-0812">Transmembrane</keyword>
<evidence type="ECO:0000256" key="1">
    <source>
        <dbReference type="SAM" id="Phobius"/>
    </source>
</evidence>
<sequence length="125" mass="14728">MNISSYDLQYLVWLFVDFDALEDYPLIRITIFCAYLFLDVISFILLILLSSCGLTSSDSQSDESQSVDDCFFNIAYNSNGKSVFYQTHVELREKVSNPYLDDDYDLAFSFLHFFRIIREYRLQEC</sequence>
<name>A0AAF3ELM6_9BILA</name>
<dbReference type="AlphaFoldDB" id="A0AAF3ELM6"/>
<keyword evidence="2" id="KW-1185">Reference proteome</keyword>
<proteinExistence type="predicted"/>
<reference evidence="3" key="1">
    <citation type="submission" date="2024-02" db="UniProtKB">
        <authorList>
            <consortium name="WormBaseParasite"/>
        </authorList>
    </citation>
    <scope>IDENTIFICATION</scope>
</reference>
<accession>A0AAF3ELM6</accession>
<feature type="transmembrane region" description="Helical" evidence="1">
    <location>
        <begin position="26"/>
        <end position="49"/>
    </location>
</feature>